<dbReference type="SUPFAM" id="SSF110087">
    <property type="entry name" value="DR1885-like metal-binding protein"/>
    <property type="match status" value="1"/>
</dbReference>
<dbReference type="PANTHER" id="PTHR36302">
    <property type="entry name" value="BLR7088 PROTEIN"/>
    <property type="match status" value="1"/>
</dbReference>
<dbReference type="PANTHER" id="PTHR36302:SF1">
    <property type="entry name" value="COPPER CHAPERONE PCU(A)C"/>
    <property type="match status" value="1"/>
</dbReference>
<keyword evidence="2" id="KW-1185">Reference proteome</keyword>
<evidence type="ECO:0008006" key="3">
    <source>
        <dbReference type="Google" id="ProtNLM"/>
    </source>
</evidence>
<dbReference type="InterPro" id="IPR036182">
    <property type="entry name" value="PCuAC_sf"/>
</dbReference>
<dbReference type="OrthoDB" id="9796962at2"/>
<dbReference type="Gene3D" id="2.60.40.1890">
    <property type="entry name" value="PCu(A)C copper chaperone"/>
    <property type="match status" value="1"/>
</dbReference>
<dbReference type="STRING" id="395963.Bind_1335"/>
<dbReference type="Proteomes" id="UP000001695">
    <property type="component" value="Chromosome"/>
</dbReference>
<evidence type="ECO:0000313" key="2">
    <source>
        <dbReference type="Proteomes" id="UP000001695"/>
    </source>
</evidence>
<dbReference type="InterPro" id="IPR007410">
    <property type="entry name" value="LpqE-like"/>
</dbReference>
<gene>
    <name evidence="1" type="ordered locus">Bind_1335</name>
</gene>
<dbReference type="EMBL" id="CP001016">
    <property type="protein sequence ID" value="ACB94975.1"/>
    <property type="molecule type" value="Genomic_DNA"/>
</dbReference>
<dbReference type="HOGENOM" id="CLU_100939_0_2_5"/>
<organism evidence="1 2">
    <name type="scientific">Beijerinckia indica subsp. indica (strain ATCC 9039 / DSM 1715 / NCIMB 8712)</name>
    <dbReference type="NCBI Taxonomy" id="395963"/>
    <lineage>
        <taxon>Bacteria</taxon>
        <taxon>Pseudomonadati</taxon>
        <taxon>Pseudomonadota</taxon>
        <taxon>Alphaproteobacteria</taxon>
        <taxon>Hyphomicrobiales</taxon>
        <taxon>Beijerinckiaceae</taxon>
        <taxon>Beijerinckia</taxon>
    </lineage>
</organism>
<dbReference type="eggNOG" id="COG2847">
    <property type="taxonomic scope" value="Bacteria"/>
</dbReference>
<dbReference type="Pfam" id="PF04314">
    <property type="entry name" value="PCuAC"/>
    <property type="match status" value="1"/>
</dbReference>
<protein>
    <recommendedName>
        <fullName evidence="3">Copper chaperone PCu(A)C</fullName>
    </recommendedName>
</protein>
<sequence length="199" mass="21150">MFLLPASEHFAPLRSFQIRPLTFYMAIAAFGIAPGLANLPTALISAAQAETVTNGGEHVGTEHVGTLWLEHPWARETSPNAQVGGAFLKITNKGESPDRLVSVVTPVAERAEIHVTKTEDGVVSMRALPEGIALPPGDTVELKPGSLHLMLTGLHEPLKAGDHFKATLTFEKAGTAEITFLVEALGGKAAPPAEHHHDH</sequence>
<dbReference type="KEGG" id="bid:Bind_1335"/>
<name>B2IK43_BEII9</name>
<dbReference type="InterPro" id="IPR058248">
    <property type="entry name" value="Lxx211020-like"/>
</dbReference>
<dbReference type="AlphaFoldDB" id="B2IK43"/>
<evidence type="ECO:0000313" key="1">
    <source>
        <dbReference type="EMBL" id="ACB94975.1"/>
    </source>
</evidence>
<dbReference type="RefSeq" id="WP_012384332.1">
    <property type="nucleotide sequence ID" value="NC_010581.1"/>
</dbReference>
<reference evidence="1 2" key="2">
    <citation type="journal article" date="2010" name="J. Bacteriol.">
        <title>Complete genome sequence of Beijerinckia indica subsp. indica.</title>
        <authorList>
            <person name="Tamas I."/>
            <person name="Dedysh S.N."/>
            <person name="Liesack W."/>
            <person name="Stott M.B."/>
            <person name="Alam M."/>
            <person name="Murrell J.C."/>
            <person name="Dunfield P.F."/>
        </authorList>
    </citation>
    <scope>NUCLEOTIDE SEQUENCE [LARGE SCALE GENOMIC DNA]</scope>
    <source>
        <strain evidence="2">ATCC 9039 / DSM 1715 / NCIMB 8712</strain>
    </source>
</reference>
<proteinExistence type="predicted"/>
<accession>B2IK43</accession>
<reference evidence="2" key="1">
    <citation type="submission" date="2008-03" db="EMBL/GenBank/DDBJ databases">
        <title>Complete sequence of chromosome of Beijerinckia indica subsp. indica ATCC 9039.</title>
        <authorList>
            <consortium name="US DOE Joint Genome Institute"/>
            <person name="Copeland A."/>
            <person name="Lucas S."/>
            <person name="Lapidus A."/>
            <person name="Glavina del Rio T."/>
            <person name="Dalin E."/>
            <person name="Tice H."/>
            <person name="Bruce D."/>
            <person name="Goodwin L."/>
            <person name="Pitluck S."/>
            <person name="LaButti K."/>
            <person name="Schmutz J."/>
            <person name="Larimer F."/>
            <person name="Land M."/>
            <person name="Hauser L."/>
            <person name="Kyrpides N."/>
            <person name="Mikhailova N."/>
            <person name="Dunfield P.F."/>
            <person name="Dedysh S.N."/>
            <person name="Liesack W."/>
            <person name="Saw J.H."/>
            <person name="Alam M."/>
            <person name="Chen Y."/>
            <person name="Murrell J.C."/>
            <person name="Richardson P."/>
        </authorList>
    </citation>
    <scope>NUCLEOTIDE SEQUENCE [LARGE SCALE GENOMIC DNA]</scope>
    <source>
        <strain evidence="2">ATCC 9039 / DSM 1715 / NCIMB 8712</strain>
    </source>
</reference>